<evidence type="ECO:0000256" key="3">
    <source>
        <dbReference type="ARBA" id="ARBA00022475"/>
    </source>
</evidence>
<keyword evidence="5 7" id="KW-1133">Transmembrane helix</keyword>
<reference evidence="8 9" key="1">
    <citation type="submission" date="2024-02" db="EMBL/GenBank/DDBJ databases">
        <title>Microbulbifer aestuariivivens NBRC 112533.</title>
        <authorList>
            <person name="Ichikawa N."/>
            <person name="Katano-Makiyama Y."/>
            <person name="Hidaka K."/>
        </authorList>
    </citation>
    <scope>NUCLEOTIDE SEQUENCE [LARGE SCALE GENOMIC DNA]</scope>
    <source>
        <strain evidence="8 9">NBRC 112533</strain>
    </source>
</reference>
<proteinExistence type="inferred from homology"/>
<evidence type="ECO:0000256" key="2">
    <source>
        <dbReference type="ARBA" id="ARBA00006679"/>
    </source>
</evidence>
<feature type="transmembrane region" description="Helical" evidence="7">
    <location>
        <begin position="94"/>
        <end position="112"/>
    </location>
</feature>
<comment type="subcellular location">
    <subcellularLocation>
        <location evidence="1">Cell membrane</location>
        <topology evidence="1">Multi-pass membrane protein</topology>
    </subcellularLocation>
</comment>
<feature type="transmembrane region" description="Helical" evidence="7">
    <location>
        <begin position="174"/>
        <end position="193"/>
    </location>
</feature>
<evidence type="ECO:0000256" key="4">
    <source>
        <dbReference type="ARBA" id="ARBA00022692"/>
    </source>
</evidence>
<evidence type="ECO:0000256" key="1">
    <source>
        <dbReference type="ARBA" id="ARBA00004651"/>
    </source>
</evidence>
<comment type="caution">
    <text evidence="8">The sequence shown here is derived from an EMBL/GenBank/DDBJ whole genome shotgun (WGS) entry which is preliminary data.</text>
</comment>
<dbReference type="EMBL" id="BAABRT010000003">
    <property type="protein sequence ID" value="GAA5523994.1"/>
    <property type="molecule type" value="Genomic_DNA"/>
</dbReference>
<keyword evidence="3" id="KW-1003">Cell membrane</keyword>
<sequence length="216" mass="23809">MDKALRGFNAFYQWFLRAIGHVDWLGPLALRIFLAPILMLAGLNKLGSIDEVATWFGNPDWGLGLPAPYLMAWLAGLTELVGGAALLLGLGVRLVAIPLLVVMAVAAATAHWEYGWHALPEKTLTMPWEWRQDLIEQAVVRKEKATALLKAHGNYGWLSEAGSFTVLKNGIEFAATYFVMLLALLFSGGGRWVSLDYWLSRATGHTGTIEVVKPYK</sequence>
<evidence type="ECO:0000313" key="9">
    <source>
        <dbReference type="Proteomes" id="UP001408594"/>
    </source>
</evidence>
<dbReference type="InterPro" id="IPR032808">
    <property type="entry name" value="DoxX"/>
</dbReference>
<dbReference type="PANTHER" id="PTHR33452:SF19">
    <property type="entry name" value="DOXX FAMILY PROTEIN"/>
    <property type="match status" value="1"/>
</dbReference>
<dbReference type="Proteomes" id="UP001408594">
    <property type="component" value="Unassembled WGS sequence"/>
</dbReference>
<feature type="transmembrane region" description="Helical" evidence="7">
    <location>
        <begin position="63"/>
        <end position="87"/>
    </location>
</feature>
<keyword evidence="9" id="KW-1185">Reference proteome</keyword>
<evidence type="ECO:0000256" key="6">
    <source>
        <dbReference type="ARBA" id="ARBA00023136"/>
    </source>
</evidence>
<name>A0ABP9WLJ8_9GAMM</name>
<dbReference type="InterPro" id="IPR051907">
    <property type="entry name" value="DoxX-like_oxidoreductase"/>
</dbReference>
<evidence type="ECO:0008006" key="10">
    <source>
        <dbReference type="Google" id="ProtNLM"/>
    </source>
</evidence>
<evidence type="ECO:0000256" key="7">
    <source>
        <dbReference type="SAM" id="Phobius"/>
    </source>
</evidence>
<accession>A0ABP9WLJ8</accession>
<keyword evidence="4 7" id="KW-0812">Transmembrane</keyword>
<evidence type="ECO:0000313" key="8">
    <source>
        <dbReference type="EMBL" id="GAA5523994.1"/>
    </source>
</evidence>
<dbReference type="RefSeq" id="WP_345548618.1">
    <property type="nucleotide sequence ID" value="NZ_BAABRT010000003.1"/>
</dbReference>
<comment type="similarity">
    <text evidence="2">Belongs to the DoxX family.</text>
</comment>
<organism evidence="8 9">
    <name type="scientific">Microbulbifer aestuariivivens</name>
    <dbReference type="NCBI Taxonomy" id="1908308"/>
    <lineage>
        <taxon>Bacteria</taxon>
        <taxon>Pseudomonadati</taxon>
        <taxon>Pseudomonadota</taxon>
        <taxon>Gammaproteobacteria</taxon>
        <taxon>Cellvibrionales</taxon>
        <taxon>Microbulbiferaceae</taxon>
        <taxon>Microbulbifer</taxon>
    </lineage>
</organism>
<dbReference type="PANTHER" id="PTHR33452">
    <property type="entry name" value="OXIDOREDUCTASE CATD-RELATED"/>
    <property type="match status" value="1"/>
</dbReference>
<evidence type="ECO:0000256" key="5">
    <source>
        <dbReference type="ARBA" id="ARBA00022989"/>
    </source>
</evidence>
<protein>
    <recommendedName>
        <fullName evidence="10">DoxX family protein</fullName>
    </recommendedName>
</protein>
<dbReference type="Pfam" id="PF07681">
    <property type="entry name" value="DoxX"/>
    <property type="match status" value="1"/>
</dbReference>
<feature type="transmembrane region" description="Helical" evidence="7">
    <location>
        <begin position="21"/>
        <end position="43"/>
    </location>
</feature>
<gene>
    <name evidence="8" type="ORF">Maes01_00543</name>
</gene>
<keyword evidence="6 7" id="KW-0472">Membrane</keyword>